<evidence type="ECO:0000313" key="11">
    <source>
        <dbReference type="Proteomes" id="UP000753802"/>
    </source>
</evidence>
<evidence type="ECO:0000256" key="2">
    <source>
        <dbReference type="ARBA" id="ARBA00022630"/>
    </source>
</evidence>
<evidence type="ECO:0000256" key="6">
    <source>
        <dbReference type="ARBA" id="ARBA00023004"/>
    </source>
</evidence>
<dbReference type="InterPro" id="IPR016171">
    <property type="entry name" value="Vanillyl_alc_oxidase_C-sub2"/>
</dbReference>
<dbReference type="InterPro" id="IPR017900">
    <property type="entry name" value="4Fe4S_Fe_S_CS"/>
</dbReference>
<dbReference type="PANTHER" id="PTHR11748:SF119">
    <property type="entry name" value="D-2-HYDROXYGLUTARATE DEHYDROGENASE"/>
    <property type="match status" value="1"/>
</dbReference>
<dbReference type="Pfam" id="PF01565">
    <property type="entry name" value="FAD_binding_4"/>
    <property type="match status" value="1"/>
</dbReference>
<gene>
    <name evidence="10" type="ORF">GWC95_05475</name>
</gene>
<dbReference type="PROSITE" id="PS51379">
    <property type="entry name" value="4FE4S_FER_2"/>
    <property type="match status" value="1"/>
</dbReference>
<protein>
    <submittedName>
        <fullName evidence="10">FAD-binding protein</fullName>
    </submittedName>
</protein>
<accession>A0ABW9ZUD6</accession>
<evidence type="ECO:0000256" key="4">
    <source>
        <dbReference type="ARBA" id="ARBA00022827"/>
    </source>
</evidence>
<dbReference type="Gene3D" id="3.30.70.2740">
    <property type="match status" value="1"/>
</dbReference>
<dbReference type="InterPro" id="IPR016169">
    <property type="entry name" value="FAD-bd_PCMH_sub2"/>
</dbReference>
<organism evidence="10 11">
    <name type="scientific">Sediminibacterium roseum</name>
    <dbReference type="NCBI Taxonomy" id="1978412"/>
    <lineage>
        <taxon>Bacteria</taxon>
        <taxon>Pseudomonadati</taxon>
        <taxon>Bacteroidota</taxon>
        <taxon>Chitinophagia</taxon>
        <taxon>Chitinophagales</taxon>
        <taxon>Chitinophagaceae</taxon>
        <taxon>Sediminibacterium</taxon>
    </lineage>
</organism>
<keyword evidence="6" id="KW-0408">Iron</keyword>
<dbReference type="InterPro" id="IPR004113">
    <property type="entry name" value="FAD-bd_oxidored_4_C"/>
</dbReference>
<dbReference type="PROSITE" id="PS51387">
    <property type="entry name" value="FAD_PCMH"/>
    <property type="match status" value="1"/>
</dbReference>
<sequence>MTHKLQQLSTQLEGDLYFDTVMRTLYATDASAYREMPLAVAIPKTKEDIKKLVAFARENQASLIPRTAGTSLAGQVVGSGIVVDVSKHFTGIIELNKEEHWVRVQPGVVRDELNLFLKPHGLFFGPETSTANRAMIGGMVGNNSCGSNSVVYRSTREHLLEVNAILSDGTEAVFKEISTEAFHAKCETDSLEGKIYRNTRTLLSNYDNQVEIRKEFPKKTVERRNTGYAIDLLVDTQPFHAEGDAFNFCSLIAGSEGTLAFLTEIKLNVVPLPPKETGLLCVHFNSIDESLRANLIGLKYKPSASELIDHYILECTKENIEQNKNRFFVLGDPGAILVIEFARSSREEILRITTQVEAEMRAAGLGYHFPVLFGEDTKRIWTLRKAGLGLLGNLPGDEKAVPVIEDTAVDVNDLPAYIREFNEILEKHGLHSVHYAHAGSGELHLRPIINLKTKEGNRLFRTIAEEVATLVKKYQGSLSGEHGDGRLRGEFIRQMVGEKNYKLLQEIKRSWDPDNIFNPNKIVDTPPMNTMLRYEPGQFTPEFKTVFRFHQQDILQHAEQCNGSGDCRKTHLSGGTMCPSFMASKNEKDTTRARANILREFLTHSDKINRFDHKEIYEVMDLCLSCKACKSECPSNVDMAKLKAEFLQQYYDANGVPFRSKLIANFTASARIGSLLPSVYNFFVRNGFTGNLIKRFSGFALKRSMPALSKQTLRSWYKKHRQEIAKKGNRRVYLFCDEFTNYNDAHIGIAAILLLEKLGYEVVIPEHGESGRTWLSKGLIREAQKIINRNISALAPLVTADTPMIGIEPSAILTFRDEYPDLASDENLIAARELSKHVFLIDEFIAAEIEKGNITQDKFTTEKRLVKLHGHCQQKAVSSTAPSVRMLSLPINYTVETIPSGCCGMAGSFGFEKEHYDLSMQIAELVLLPTVRKQDASTLIAAPGTSCRHQIHDGCGRKALHSVEILYNALA</sequence>
<evidence type="ECO:0000256" key="3">
    <source>
        <dbReference type="ARBA" id="ARBA00022723"/>
    </source>
</evidence>
<comment type="cofactor">
    <cofactor evidence="1">
        <name>FAD</name>
        <dbReference type="ChEBI" id="CHEBI:57692"/>
    </cofactor>
</comment>
<dbReference type="SUPFAM" id="SSF46548">
    <property type="entry name" value="alpha-helical ferredoxin"/>
    <property type="match status" value="1"/>
</dbReference>
<evidence type="ECO:0000256" key="1">
    <source>
        <dbReference type="ARBA" id="ARBA00001974"/>
    </source>
</evidence>
<keyword evidence="7" id="KW-0411">Iron-sulfur</keyword>
<feature type="domain" description="FAD-binding PCMH-type" evidence="9">
    <location>
        <begin position="33"/>
        <end position="272"/>
    </location>
</feature>
<dbReference type="RefSeq" id="WP_161817689.1">
    <property type="nucleotide sequence ID" value="NZ_JAACJS010000011.1"/>
</dbReference>
<dbReference type="SUPFAM" id="SSF55103">
    <property type="entry name" value="FAD-linked oxidases, C-terminal domain"/>
    <property type="match status" value="1"/>
</dbReference>
<reference evidence="10 11" key="1">
    <citation type="submission" date="2020-01" db="EMBL/GenBank/DDBJ databases">
        <title>Genome analysis.</title>
        <authorList>
            <person name="Wu S."/>
            <person name="Wang G."/>
        </authorList>
    </citation>
    <scope>NUCLEOTIDE SEQUENCE [LARGE SCALE GENOMIC DNA]</scope>
    <source>
        <strain evidence="10 11">SYL130</strain>
    </source>
</reference>
<dbReference type="Gene3D" id="3.30.465.10">
    <property type="match status" value="1"/>
</dbReference>
<proteinExistence type="predicted"/>
<evidence type="ECO:0000313" key="10">
    <source>
        <dbReference type="EMBL" id="NCI49362.1"/>
    </source>
</evidence>
<keyword evidence="3" id="KW-0479">Metal-binding</keyword>
<dbReference type="Pfam" id="PF02913">
    <property type="entry name" value="FAD-oxidase_C"/>
    <property type="match status" value="1"/>
</dbReference>
<keyword evidence="2" id="KW-0285">Flavoprotein</keyword>
<dbReference type="Pfam" id="PF13534">
    <property type="entry name" value="Fer4_17"/>
    <property type="match status" value="1"/>
</dbReference>
<name>A0ABW9ZUD6_9BACT</name>
<dbReference type="PANTHER" id="PTHR11748">
    <property type="entry name" value="D-LACTATE DEHYDROGENASE"/>
    <property type="match status" value="1"/>
</dbReference>
<dbReference type="Gene3D" id="1.10.45.10">
    <property type="entry name" value="Vanillyl-alcohol Oxidase, Chain A, domain 4"/>
    <property type="match status" value="1"/>
</dbReference>
<dbReference type="InterPro" id="IPR036318">
    <property type="entry name" value="FAD-bd_PCMH-like_sf"/>
</dbReference>
<evidence type="ECO:0000256" key="7">
    <source>
        <dbReference type="ARBA" id="ARBA00023014"/>
    </source>
</evidence>
<dbReference type="SUPFAM" id="SSF56176">
    <property type="entry name" value="FAD-binding/transporter-associated domain-like"/>
    <property type="match status" value="1"/>
</dbReference>
<dbReference type="InterPro" id="IPR016166">
    <property type="entry name" value="FAD-bd_PCMH"/>
</dbReference>
<keyword evidence="11" id="KW-1185">Reference proteome</keyword>
<dbReference type="Proteomes" id="UP000753802">
    <property type="component" value="Unassembled WGS sequence"/>
</dbReference>
<keyword evidence="4" id="KW-0274">FAD</keyword>
<dbReference type="PROSITE" id="PS00198">
    <property type="entry name" value="4FE4S_FER_1"/>
    <property type="match status" value="1"/>
</dbReference>
<evidence type="ECO:0000259" key="9">
    <source>
        <dbReference type="PROSITE" id="PS51387"/>
    </source>
</evidence>
<dbReference type="InterPro" id="IPR006094">
    <property type="entry name" value="Oxid_FAD_bind_N"/>
</dbReference>
<keyword evidence="5" id="KW-0560">Oxidoreductase</keyword>
<dbReference type="EMBL" id="JAACJS010000011">
    <property type="protein sequence ID" value="NCI49362.1"/>
    <property type="molecule type" value="Genomic_DNA"/>
</dbReference>
<evidence type="ECO:0000256" key="5">
    <source>
        <dbReference type="ARBA" id="ARBA00023002"/>
    </source>
</evidence>
<dbReference type="InterPro" id="IPR017896">
    <property type="entry name" value="4Fe4S_Fe-S-bd"/>
</dbReference>
<evidence type="ECO:0000259" key="8">
    <source>
        <dbReference type="PROSITE" id="PS51379"/>
    </source>
</evidence>
<dbReference type="InterPro" id="IPR016164">
    <property type="entry name" value="FAD-linked_Oxase-like_C"/>
</dbReference>
<feature type="domain" description="4Fe-4S ferredoxin-type" evidence="8">
    <location>
        <begin position="614"/>
        <end position="645"/>
    </location>
</feature>
<comment type="caution">
    <text evidence="10">The sequence shown here is derived from an EMBL/GenBank/DDBJ whole genome shotgun (WGS) entry which is preliminary data.</text>
</comment>